<dbReference type="InterPro" id="IPR036259">
    <property type="entry name" value="MFS_trans_sf"/>
</dbReference>
<dbReference type="PANTHER" id="PTHR23519">
    <property type="entry name" value="AUTOPHAGY-RELATED PROTEIN 22"/>
    <property type="match status" value="1"/>
</dbReference>
<dbReference type="Proteomes" id="UP000664132">
    <property type="component" value="Unassembled WGS sequence"/>
</dbReference>
<dbReference type="Gene3D" id="1.20.1250.20">
    <property type="entry name" value="MFS general substrate transporter like domains"/>
    <property type="match status" value="1"/>
</dbReference>
<feature type="transmembrane region" description="Helical" evidence="10">
    <location>
        <begin position="526"/>
        <end position="543"/>
    </location>
</feature>
<protein>
    <recommendedName>
        <fullName evidence="10">Autophagy-related protein</fullName>
    </recommendedName>
</protein>
<feature type="transmembrane region" description="Helical" evidence="10">
    <location>
        <begin position="555"/>
        <end position="578"/>
    </location>
</feature>
<feature type="region of interest" description="Disordered" evidence="11">
    <location>
        <begin position="276"/>
        <end position="302"/>
    </location>
</feature>
<feature type="compositionally biased region" description="Polar residues" evidence="11">
    <location>
        <begin position="23"/>
        <end position="41"/>
    </location>
</feature>
<keyword evidence="7 10" id="KW-1133">Transmembrane helix</keyword>
<dbReference type="GO" id="GO:0006914">
    <property type="term" value="P:autophagy"/>
    <property type="evidence" value="ECO:0007669"/>
    <property type="project" value="UniProtKB-KW"/>
</dbReference>
<organism evidence="12 13">
    <name type="scientific">Cadophora malorum</name>
    <dbReference type="NCBI Taxonomy" id="108018"/>
    <lineage>
        <taxon>Eukaryota</taxon>
        <taxon>Fungi</taxon>
        <taxon>Dikarya</taxon>
        <taxon>Ascomycota</taxon>
        <taxon>Pezizomycotina</taxon>
        <taxon>Leotiomycetes</taxon>
        <taxon>Helotiales</taxon>
        <taxon>Ploettnerulaceae</taxon>
        <taxon>Cadophora</taxon>
    </lineage>
</organism>
<dbReference type="SUPFAM" id="SSF103473">
    <property type="entry name" value="MFS general substrate transporter"/>
    <property type="match status" value="1"/>
</dbReference>
<dbReference type="Pfam" id="PF11700">
    <property type="entry name" value="ATG22"/>
    <property type="match status" value="1"/>
</dbReference>
<dbReference type="AlphaFoldDB" id="A0A8H7T624"/>
<dbReference type="EMBL" id="JAFJYH010000333">
    <property type="protein sequence ID" value="KAG4413102.1"/>
    <property type="molecule type" value="Genomic_DNA"/>
</dbReference>
<accession>A0A8H7T624</accession>
<evidence type="ECO:0000256" key="9">
    <source>
        <dbReference type="ARBA" id="ARBA00023136"/>
    </source>
</evidence>
<evidence type="ECO:0000256" key="3">
    <source>
        <dbReference type="ARBA" id="ARBA00022448"/>
    </source>
</evidence>
<evidence type="ECO:0000256" key="2">
    <source>
        <dbReference type="ARBA" id="ARBA00006978"/>
    </source>
</evidence>
<comment type="caution">
    <text evidence="12">The sequence shown here is derived from an EMBL/GenBank/DDBJ whole genome shotgun (WGS) entry which is preliminary data.</text>
</comment>
<feature type="transmembrane region" description="Helical" evidence="10">
    <location>
        <begin position="194"/>
        <end position="213"/>
    </location>
</feature>
<name>A0A8H7T624_9HELO</name>
<evidence type="ECO:0000256" key="6">
    <source>
        <dbReference type="ARBA" id="ARBA00022970"/>
    </source>
</evidence>
<feature type="transmembrane region" description="Helical" evidence="10">
    <location>
        <begin position="162"/>
        <end position="182"/>
    </location>
</feature>
<evidence type="ECO:0000256" key="11">
    <source>
        <dbReference type="SAM" id="MobiDB-lite"/>
    </source>
</evidence>
<dbReference type="OrthoDB" id="192733at2759"/>
<feature type="transmembrane region" description="Helical" evidence="10">
    <location>
        <begin position="219"/>
        <end position="246"/>
    </location>
</feature>
<comment type="function">
    <text evidence="10">Vacuolar effluxer which mediate the efflux of amino acids resulting from autophagic degradation. The release of autophagic amino acids allows the maintenance of protein synthesis and viability during nitrogen starvation.</text>
</comment>
<keyword evidence="8 10" id="KW-0072">Autophagy</keyword>
<dbReference type="InterPro" id="IPR024671">
    <property type="entry name" value="Atg22-like"/>
</dbReference>
<dbReference type="CDD" id="cd17483">
    <property type="entry name" value="MFS_Atg22_like"/>
    <property type="match status" value="1"/>
</dbReference>
<dbReference type="PANTHER" id="PTHR23519:SF1">
    <property type="entry name" value="AUTOPHAGY-RELATED PROTEIN 22"/>
    <property type="match status" value="1"/>
</dbReference>
<keyword evidence="5 10" id="KW-0812">Transmembrane</keyword>
<feature type="transmembrane region" description="Helical" evidence="10">
    <location>
        <begin position="351"/>
        <end position="373"/>
    </location>
</feature>
<proteinExistence type="inferred from homology"/>
<feature type="transmembrane region" description="Helical" evidence="10">
    <location>
        <begin position="418"/>
        <end position="441"/>
    </location>
</feature>
<evidence type="ECO:0000313" key="13">
    <source>
        <dbReference type="Proteomes" id="UP000664132"/>
    </source>
</evidence>
<evidence type="ECO:0000313" key="12">
    <source>
        <dbReference type="EMBL" id="KAG4413102.1"/>
    </source>
</evidence>
<evidence type="ECO:0000256" key="5">
    <source>
        <dbReference type="ARBA" id="ARBA00022692"/>
    </source>
</evidence>
<feature type="region of interest" description="Disordered" evidence="11">
    <location>
        <begin position="627"/>
        <end position="652"/>
    </location>
</feature>
<keyword evidence="13" id="KW-1185">Reference proteome</keyword>
<evidence type="ECO:0000256" key="10">
    <source>
        <dbReference type="RuleBase" id="RU363073"/>
    </source>
</evidence>
<sequence length="652" mass="71302">MVPRHEPQSQAHSTLPRPYQPQRELSSNSTKRSFHSYNSSFEADDERSSSDNERMGPNHGFRDGPSQYDGEDTRLTSQKELSGWYAYGFAAEVFVICGMGSFIPITLEQLARENGVLLSDLTTPCPSSSSHPPPSFPGPNAIKDLGQCVIYVLGIQINTASFAMYTFSLSVLFQALLVVSISCAADHGNYRKRLLLFFAFSGSIATMLFLPVVPKVYLLAALLAMISNTCFGASFVLLNSFLPLMVRHHPRTQYRSPDFTPDLPSTILENQPSDASLNASEDLQDPRSPLLSPAPDPTQPLSAAKNRTSIELQLSTHISSTGIGIGYSAGLFLQCVCIVVVYAMHSTTFSLRLALFMVGAWWCSFTIPAALWLRPRPGPPLPANADGGKKSWIAYIAYAWMSLWRTVKLARRLKDITLFLGAWFLLSDAIATVSGTAVLYAKTQLRMEAASLGLINVIATMAGVLGAFSWAYISRKVGLRPHQTILACICIFEVIPLYGLLGYLPFVQNWGVIGLQQPWEMYPLGFVYGFVLGGLSSYCRSLFGELIPPGSEAAFYALYAITDKGSSIFGPAIVGAIVDRTGEIRPAFWFLAALVGLPAPLIYFVDVDRGKEEGAKLAEIIEGFKSAEASESQSLHEEQGLLASENEEDESR</sequence>
<evidence type="ECO:0000256" key="1">
    <source>
        <dbReference type="ARBA" id="ARBA00004128"/>
    </source>
</evidence>
<dbReference type="InterPro" id="IPR050495">
    <property type="entry name" value="ATG22/LtaA_families"/>
</dbReference>
<evidence type="ECO:0000256" key="7">
    <source>
        <dbReference type="ARBA" id="ARBA00022989"/>
    </source>
</evidence>
<keyword evidence="6 10" id="KW-0029">Amino-acid transport</keyword>
<dbReference type="GO" id="GO:0005774">
    <property type="term" value="C:vacuolar membrane"/>
    <property type="evidence" value="ECO:0007669"/>
    <property type="project" value="UniProtKB-SubCell"/>
</dbReference>
<feature type="transmembrane region" description="Helical" evidence="10">
    <location>
        <begin position="453"/>
        <end position="473"/>
    </location>
</feature>
<evidence type="ECO:0000256" key="4">
    <source>
        <dbReference type="ARBA" id="ARBA00022554"/>
    </source>
</evidence>
<feature type="compositionally biased region" description="Basic and acidic residues" evidence="11">
    <location>
        <begin position="46"/>
        <end position="62"/>
    </location>
</feature>
<dbReference type="InterPro" id="IPR044738">
    <property type="entry name" value="Atg22"/>
</dbReference>
<keyword evidence="9 10" id="KW-0472">Membrane</keyword>
<feature type="transmembrane region" description="Helical" evidence="10">
    <location>
        <begin position="485"/>
        <end position="506"/>
    </location>
</feature>
<evidence type="ECO:0000256" key="8">
    <source>
        <dbReference type="ARBA" id="ARBA00023006"/>
    </source>
</evidence>
<reference evidence="12" key="1">
    <citation type="submission" date="2021-02" db="EMBL/GenBank/DDBJ databases">
        <title>Genome sequence Cadophora malorum strain M34.</title>
        <authorList>
            <person name="Stefanovic E."/>
            <person name="Vu D."/>
            <person name="Scully C."/>
            <person name="Dijksterhuis J."/>
            <person name="Roader J."/>
            <person name="Houbraken J."/>
        </authorList>
    </citation>
    <scope>NUCLEOTIDE SEQUENCE</scope>
    <source>
        <strain evidence="12">M34</strain>
    </source>
</reference>
<feature type="transmembrane region" description="Helical" evidence="10">
    <location>
        <begin position="84"/>
        <end position="107"/>
    </location>
</feature>
<keyword evidence="4 10" id="KW-0926">Vacuole</keyword>
<comment type="similarity">
    <text evidence="2 10">Belongs to the ATG22 family.</text>
</comment>
<dbReference type="GO" id="GO:0032974">
    <property type="term" value="P:amino acid transmembrane export from vacuole"/>
    <property type="evidence" value="ECO:0007669"/>
    <property type="project" value="InterPro"/>
</dbReference>
<feature type="transmembrane region" description="Helical" evidence="10">
    <location>
        <begin position="325"/>
        <end position="345"/>
    </location>
</feature>
<feature type="transmembrane region" description="Helical" evidence="10">
    <location>
        <begin position="584"/>
        <end position="605"/>
    </location>
</feature>
<gene>
    <name evidence="12" type="primary">ATG22_2</name>
    <name evidence="12" type="ORF">IFR04_013754</name>
</gene>
<comment type="subcellular location">
    <subcellularLocation>
        <location evidence="1 10">Vacuole membrane</location>
        <topology evidence="1 10">Multi-pass membrane protein</topology>
    </subcellularLocation>
</comment>
<feature type="region of interest" description="Disordered" evidence="11">
    <location>
        <begin position="1"/>
        <end position="72"/>
    </location>
</feature>
<keyword evidence="3 10" id="KW-0813">Transport</keyword>